<dbReference type="EMBL" id="CBSV010000139">
    <property type="protein sequence ID" value="CDH01596.1"/>
    <property type="molecule type" value="Genomic_DNA"/>
</dbReference>
<sequence length="229" mass="26307">MTYRLTQIDELTRNRHHHLTSDDVCLYYGEYTAGGGYAHSETNQLIWNLKKSVQATARELHYKQIAISQVAKIVSEMDIIKTVTFVPVPPSKCETHSEHDNRMIAILEKSKLINPDLDYRKLITQKDNMTASHGTQDKPRPSPDEIAANYIFDSSLIDGIRPLVVVFDDVLTAGSHYKAMKTVIKQHLPDIQIIGLFVARTVRKEKYDIDNSDDDDENFLRDFDHFSHY</sequence>
<comment type="caution">
    <text evidence="1">The sequence shown here is derived from an EMBL/GenBank/DDBJ whole genome shotgun (WGS) entry which is preliminary data.</text>
</comment>
<gene>
    <name evidence="1" type="ORF">XBFM1_2230012</name>
</gene>
<dbReference type="AlphaFoldDB" id="A0A077NVG3"/>
<organism evidence="1">
    <name type="scientific">Xenorhabdus bovienii str. feltiae Moldova</name>
    <dbReference type="NCBI Taxonomy" id="1398200"/>
    <lineage>
        <taxon>Bacteria</taxon>
        <taxon>Pseudomonadati</taxon>
        <taxon>Pseudomonadota</taxon>
        <taxon>Gammaproteobacteria</taxon>
        <taxon>Enterobacterales</taxon>
        <taxon>Morganellaceae</taxon>
        <taxon>Xenorhabdus</taxon>
    </lineage>
</organism>
<proteinExistence type="predicted"/>
<dbReference type="RefSeq" id="WP_071827802.1">
    <property type="nucleotide sequence ID" value="NZ_CAWLWD010000189.1"/>
</dbReference>
<protein>
    <recommendedName>
        <fullName evidence="2">Phosphoribosyltransferase domain-containing protein</fullName>
    </recommendedName>
</protein>
<accession>A0A077NVG3</accession>
<evidence type="ECO:0008006" key="2">
    <source>
        <dbReference type="Google" id="ProtNLM"/>
    </source>
</evidence>
<name>A0A077NVG3_XENBV</name>
<dbReference type="Proteomes" id="UP000028487">
    <property type="component" value="Unassembled WGS sequence"/>
</dbReference>
<dbReference type="HOGENOM" id="CLU_1298490_0_0_6"/>
<reference evidence="1" key="1">
    <citation type="submission" date="2013-07" db="EMBL/GenBank/DDBJ databases">
        <title>Sub-species coevolution in mutualistic symbiosis.</title>
        <authorList>
            <person name="Murfin K."/>
            <person name="Klassen J."/>
            <person name="Lee M."/>
            <person name="Forst S."/>
            <person name="Stock P."/>
            <person name="Goodrich-Blair H."/>
        </authorList>
    </citation>
    <scope>NUCLEOTIDE SEQUENCE [LARGE SCALE GENOMIC DNA]</scope>
    <source>
        <strain evidence="1">Feltiae Moldova</strain>
    </source>
</reference>
<evidence type="ECO:0000313" key="1">
    <source>
        <dbReference type="EMBL" id="CDH01596.1"/>
    </source>
</evidence>